<evidence type="ECO:0000256" key="1">
    <source>
        <dbReference type="SAM" id="MobiDB-lite"/>
    </source>
</evidence>
<organism evidence="2 3">
    <name type="scientific">Ruegeria meonggei</name>
    <dbReference type="NCBI Taxonomy" id="1446476"/>
    <lineage>
        <taxon>Bacteria</taxon>
        <taxon>Pseudomonadati</taxon>
        <taxon>Pseudomonadota</taxon>
        <taxon>Alphaproteobacteria</taxon>
        <taxon>Rhodobacterales</taxon>
        <taxon>Roseobacteraceae</taxon>
        <taxon>Ruegeria</taxon>
    </lineage>
</organism>
<proteinExistence type="predicted"/>
<feature type="region of interest" description="Disordered" evidence="1">
    <location>
        <begin position="14"/>
        <end position="38"/>
    </location>
</feature>
<sequence length="87" mass="9893">MVTKTQLEAEVANLRRQLAEQSKTSDPKQPQPDVHHETVTEKITDNLDAWTTQIEEVLTELEDLPHKKPILFALGIFALGYLIGRSR</sequence>
<gene>
    <name evidence="2" type="ORF">RUM8411_01590</name>
</gene>
<feature type="compositionally biased region" description="Polar residues" evidence="1">
    <location>
        <begin position="19"/>
        <end position="28"/>
    </location>
</feature>
<dbReference type="Proteomes" id="UP000193778">
    <property type="component" value="Unassembled WGS sequence"/>
</dbReference>
<accession>A0A1X6Z0R3</accession>
<name>A0A1X6Z0R3_9RHOB</name>
<dbReference type="EMBL" id="FWFP01000004">
    <property type="protein sequence ID" value="SLN36861.1"/>
    <property type="molecule type" value="Genomic_DNA"/>
</dbReference>
<reference evidence="3" key="1">
    <citation type="submission" date="2017-03" db="EMBL/GenBank/DDBJ databases">
        <authorList>
            <person name="Rodrigo-Torres L."/>
            <person name="Arahal R.D."/>
            <person name="Lucena T."/>
        </authorList>
    </citation>
    <scope>NUCLEOTIDE SEQUENCE [LARGE SCALE GENOMIC DNA]</scope>
    <source>
        <strain evidence="3">CECT 8411</strain>
    </source>
</reference>
<evidence type="ECO:0000313" key="3">
    <source>
        <dbReference type="Proteomes" id="UP000193778"/>
    </source>
</evidence>
<dbReference type="RefSeq" id="WP_085822140.1">
    <property type="nucleotide sequence ID" value="NZ_FWFP01000004.1"/>
</dbReference>
<keyword evidence="3" id="KW-1185">Reference proteome</keyword>
<protein>
    <recommendedName>
        <fullName evidence="4">DUF3618 domain-containing protein</fullName>
    </recommendedName>
</protein>
<dbReference type="OrthoDB" id="7709324at2"/>
<evidence type="ECO:0000313" key="2">
    <source>
        <dbReference type="EMBL" id="SLN36861.1"/>
    </source>
</evidence>
<evidence type="ECO:0008006" key="4">
    <source>
        <dbReference type="Google" id="ProtNLM"/>
    </source>
</evidence>
<dbReference type="AlphaFoldDB" id="A0A1X6Z0R3"/>